<protein>
    <recommendedName>
        <fullName evidence="2">Sphingomyelin synthase-like domain-containing protein</fullName>
    </recommendedName>
</protein>
<proteinExistence type="predicted"/>
<gene>
    <name evidence="3" type="ORF">A3D47_02380</name>
</gene>
<accession>A0A1G1Z077</accession>
<organism evidence="3 4">
    <name type="scientific">Candidatus Colwellbacteria bacterium RIFCSPHIGHO2_02_FULL_43_15</name>
    <dbReference type="NCBI Taxonomy" id="1797686"/>
    <lineage>
        <taxon>Bacteria</taxon>
        <taxon>Candidatus Colwelliibacteriota</taxon>
    </lineage>
</organism>
<dbReference type="Pfam" id="PF14360">
    <property type="entry name" value="PAP2_C"/>
    <property type="match status" value="1"/>
</dbReference>
<feature type="transmembrane region" description="Helical" evidence="1">
    <location>
        <begin position="21"/>
        <end position="42"/>
    </location>
</feature>
<comment type="caution">
    <text evidence="3">The sequence shown here is derived from an EMBL/GenBank/DDBJ whole genome shotgun (WGS) entry which is preliminary data.</text>
</comment>
<keyword evidence="1" id="KW-0812">Transmembrane</keyword>
<evidence type="ECO:0000313" key="4">
    <source>
        <dbReference type="Proteomes" id="UP000178651"/>
    </source>
</evidence>
<feature type="transmembrane region" description="Helical" evidence="1">
    <location>
        <begin position="141"/>
        <end position="158"/>
    </location>
</feature>
<keyword evidence="1" id="KW-0472">Membrane</keyword>
<feature type="transmembrane region" description="Helical" evidence="1">
    <location>
        <begin position="101"/>
        <end position="121"/>
    </location>
</feature>
<feature type="transmembrane region" description="Helical" evidence="1">
    <location>
        <begin position="165"/>
        <end position="183"/>
    </location>
</feature>
<dbReference type="AlphaFoldDB" id="A0A1G1Z077"/>
<evidence type="ECO:0000313" key="3">
    <source>
        <dbReference type="EMBL" id="OGY58031.1"/>
    </source>
</evidence>
<feature type="domain" description="Sphingomyelin synthase-like" evidence="2">
    <location>
        <begin position="139"/>
        <end position="202"/>
    </location>
</feature>
<name>A0A1G1Z077_9BACT</name>
<sequence>MTKRHLKKLIKKYGDCFGSGSYIYSLYFSITLLALSLVANLYSSAYATEKASNYVTDIILSNTQVWDVDGLFIYGPVFLWAFVLLLLLNEPKKINFTLKSVALFVFVRSAFVMATHLGPFPTQVEIDPLSLLGNLMGGGDYFFSGHTGLPFLLALLFWNNIYLRFFFVLSSIGFGAIVLLGHLHYSIDVLAAFFVTYTVYHVAESIFKKDKKAFHGGAEI</sequence>
<dbReference type="Proteomes" id="UP000178651">
    <property type="component" value="Unassembled WGS sequence"/>
</dbReference>
<evidence type="ECO:0000256" key="1">
    <source>
        <dbReference type="SAM" id="Phobius"/>
    </source>
</evidence>
<keyword evidence="1" id="KW-1133">Transmembrane helix</keyword>
<evidence type="ECO:0000259" key="2">
    <source>
        <dbReference type="Pfam" id="PF14360"/>
    </source>
</evidence>
<reference evidence="3 4" key="1">
    <citation type="journal article" date="2016" name="Nat. Commun.">
        <title>Thousands of microbial genomes shed light on interconnected biogeochemical processes in an aquifer system.</title>
        <authorList>
            <person name="Anantharaman K."/>
            <person name="Brown C.T."/>
            <person name="Hug L.A."/>
            <person name="Sharon I."/>
            <person name="Castelle C.J."/>
            <person name="Probst A.J."/>
            <person name="Thomas B.C."/>
            <person name="Singh A."/>
            <person name="Wilkins M.J."/>
            <person name="Karaoz U."/>
            <person name="Brodie E.L."/>
            <person name="Williams K.H."/>
            <person name="Hubbard S.S."/>
            <person name="Banfield J.F."/>
        </authorList>
    </citation>
    <scope>NUCLEOTIDE SEQUENCE [LARGE SCALE GENOMIC DNA]</scope>
</reference>
<dbReference type="EMBL" id="MHIU01000008">
    <property type="protein sequence ID" value="OGY58031.1"/>
    <property type="molecule type" value="Genomic_DNA"/>
</dbReference>
<dbReference type="InterPro" id="IPR025749">
    <property type="entry name" value="Sphingomyelin_synth-like_dom"/>
</dbReference>
<feature type="transmembrane region" description="Helical" evidence="1">
    <location>
        <begin position="71"/>
        <end position="89"/>
    </location>
</feature>